<sequence>MFDGASTSFYGSHILGTKTIRIFDASLDDSYDKEVPAEFLPATWTIEYVEKYIKTLLNILPRRLDCLVFVNDGLFKIEHTQAAISAVTNGTIVRVIPALMARFLYITHNIQPPISEDQNILILTKVSDVSDFHILQRKNSIYTFAHELLGWPANIPTVFEKYIGKYVTAAGSNGDGAGKAVIVYDQQNEGMKNEICEKCSDIDIVQTICPPWDEMLLSEMKNEICEKCSEIDIIQTMCPPWDEMLLSGGLNKAATVISEACKFAMDVKDFTIGCQLNVGARIGDDGEKTVLINVGATIPVKFCKELMLEKLVKVRSNCTTVFKENAHKRAINPYF</sequence>
<dbReference type="Proteomes" id="UP000887579">
    <property type="component" value="Unplaced"/>
</dbReference>
<protein>
    <submittedName>
        <fullName evidence="2">Uncharacterized protein</fullName>
    </submittedName>
</protein>
<reference evidence="2" key="1">
    <citation type="submission" date="2022-11" db="UniProtKB">
        <authorList>
            <consortium name="WormBaseParasite"/>
        </authorList>
    </citation>
    <scope>IDENTIFICATION</scope>
</reference>
<proteinExistence type="predicted"/>
<accession>A0AC34FX55</accession>
<evidence type="ECO:0000313" key="2">
    <source>
        <dbReference type="WBParaSite" id="ES5_v2.g21871.t1"/>
    </source>
</evidence>
<name>A0AC34FX55_9BILA</name>
<organism evidence="1 2">
    <name type="scientific">Panagrolaimus sp. ES5</name>
    <dbReference type="NCBI Taxonomy" id="591445"/>
    <lineage>
        <taxon>Eukaryota</taxon>
        <taxon>Metazoa</taxon>
        <taxon>Ecdysozoa</taxon>
        <taxon>Nematoda</taxon>
        <taxon>Chromadorea</taxon>
        <taxon>Rhabditida</taxon>
        <taxon>Tylenchina</taxon>
        <taxon>Panagrolaimomorpha</taxon>
        <taxon>Panagrolaimoidea</taxon>
        <taxon>Panagrolaimidae</taxon>
        <taxon>Panagrolaimus</taxon>
    </lineage>
</organism>
<evidence type="ECO:0000313" key="1">
    <source>
        <dbReference type="Proteomes" id="UP000887579"/>
    </source>
</evidence>
<dbReference type="WBParaSite" id="ES5_v2.g21871.t1">
    <property type="protein sequence ID" value="ES5_v2.g21871.t1"/>
    <property type="gene ID" value="ES5_v2.g21871"/>
</dbReference>